<name>B3SBX9_TRIAD</name>
<proteinExistence type="predicted"/>
<dbReference type="OrthoDB" id="1938591at2759"/>
<dbReference type="InterPro" id="IPR043151">
    <property type="entry name" value="BAH_sf"/>
</dbReference>
<gene>
    <name evidence="1" type="ORF">TRIADDRAFT_61775</name>
</gene>
<keyword evidence="2" id="KW-1185">Reference proteome</keyword>
<dbReference type="GO" id="GO:0003677">
    <property type="term" value="F:DNA binding"/>
    <property type="evidence" value="ECO:0007669"/>
    <property type="project" value="InterPro"/>
</dbReference>
<evidence type="ECO:0000313" key="1">
    <source>
        <dbReference type="EMBL" id="EDV19753.1"/>
    </source>
</evidence>
<dbReference type="AlphaFoldDB" id="B3SBX9"/>
<dbReference type="SUPFAM" id="SSF46774">
    <property type="entry name" value="ARID-like"/>
    <property type="match status" value="1"/>
</dbReference>
<evidence type="ECO:0000313" key="2">
    <source>
        <dbReference type="Proteomes" id="UP000009022"/>
    </source>
</evidence>
<accession>B3SBX9</accession>
<dbReference type="KEGG" id="tad:TRIADDRAFT_61775"/>
<dbReference type="eggNOG" id="ENOG502S45D">
    <property type="taxonomic scope" value="Eukaryota"/>
</dbReference>
<dbReference type="HOGENOM" id="CLU_1074900_0_0_1"/>
<dbReference type="InterPro" id="IPR036431">
    <property type="entry name" value="ARID_dom_sf"/>
</dbReference>
<dbReference type="Proteomes" id="UP000009022">
    <property type="component" value="Unassembled WGS sequence"/>
</dbReference>
<reference evidence="1 2" key="1">
    <citation type="journal article" date="2008" name="Nature">
        <title>The Trichoplax genome and the nature of placozoans.</title>
        <authorList>
            <person name="Srivastava M."/>
            <person name="Begovic E."/>
            <person name="Chapman J."/>
            <person name="Putnam N.H."/>
            <person name="Hellsten U."/>
            <person name="Kawashima T."/>
            <person name="Kuo A."/>
            <person name="Mitros T."/>
            <person name="Salamov A."/>
            <person name="Carpenter M.L."/>
            <person name="Signorovitch A.Y."/>
            <person name="Moreno M.A."/>
            <person name="Kamm K."/>
            <person name="Grimwood J."/>
            <person name="Schmutz J."/>
            <person name="Shapiro H."/>
            <person name="Grigoriev I.V."/>
            <person name="Buss L.W."/>
            <person name="Schierwater B."/>
            <person name="Dellaporta S.L."/>
            <person name="Rokhsar D.S."/>
        </authorList>
    </citation>
    <scope>NUCLEOTIDE SEQUENCE [LARGE SCALE GENOMIC DNA]</scope>
    <source>
        <strain evidence="1 2">Grell-BS-1999</strain>
    </source>
</reference>
<dbReference type="InParanoid" id="B3SBX9"/>
<dbReference type="PhylomeDB" id="B3SBX9"/>
<dbReference type="CTD" id="6758947"/>
<sequence length="259" mass="30249">MAENHDLRNYTCEWIGERCGWHGVYSFYRSLRTASSGISSVYRLGEFFVLQFSDLPICIAEIQLAWEDTVKHDKLLSLRLYFRPEDTPDGNRPLYQYGEDELLASDENIIIRCHELISAERNIYDWPSNRSYQMHNGPNIVNDYDKNLVCINPSALQTLINYDLGSIVPVLKGRPRKKKRSDNSSFTDTVSFRETRQMVAKRHSDRKSLKPLNEETAFITSLFKFMRDRNTPIKHIPALGFKKSDGDKRFNYQMLRSSF</sequence>
<protein>
    <recommendedName>
        <fullName evidence="3">BAH domain-containing protein</fullName>
    </recommendedName>
</protein>
<dbReference type="Gene3D" id="2.30.30.490">
    <property type="match status" value="1"/>
</dbReference>
<dbReference type="RefSeq" id="XP_002117777.1">
    <property type="nucleotide sequence ID" value="XM_002117741.1"/>
</dbReference>
<organism evidence="1 2">
    <name type="scientific">Trichoplax adhaerens</name>
    <name type="common">Trichoplax reptans</name>
    <dbReference type="NCBI Taxonomy" id="10228"/>
    <lineage>
        <taxon>Eukaryota</taxon>
        <taxon>Metazoa</taxon>
        <taxon>Placozoa</taxon>
        <taxon>Uniplacotomia</taxon>
        <taxon>Trichoplacea</taxon>
        <taxon>Trichoplacidae</taxon>
        <taxon>Trichoplax</taxon>
    </lineage>
</organism>
<dbReference type="GeneID" id="6758947"/>
<evidence type="ECO:0008006" key="3">
    <source>
        <dbReference type="Google" id="ProtNLM"/>
    </source>
</evidence>
<dbReference type="STRING" id="10228.B3SBX9"/>
<dbReference type="EMBL" id="DS985267">
    <property type="protein sequence ID" value="EDV19753.1"/>
    <property type="molecule type" value="Genomic_DNA"/>
</dbReference>